<dbReference type="Proteomes" id="UP001153069">
    <property type="component" value="Unassembled WGS sequence"/>
</dbReference>
<dbReference type="AlphaFoldDB" id="A0A9N8E586"/>
<dbReference type="Pfam" id="PF08557">
    <property type="entry name" value="Lipid_DES"/>
    <property type="match status" value="1"/>
</dbReference>
<sequence>MCPPSKHPEVTLFKPSTKTSFTVVGTDEPHFSRRKEILKKHPEIKQLYGPDIRLLPSILVIVTVQLALSLYATKIQDWRHFVFLAYSVGGTLTHWLSLGTHELAHNLCFHTTLYNEVLAMIANCAQSIPSCISFKRYHLEHHYKQGENITDVDVPTDWEGRFFNNTFKKTIFVFLQPAFYALRPMFTNPKAPTWKEGLNFAVVLGFDAFLAYTFGGKALLFNFASTLLGMGLHPVAGHFISEHYTFVAGQETYSYYGPLNLVSFNVGYHNEHHDFPKISGFRLPMVKKIAPEYYEDLHSYNSWPKVLYDYITRPDMSPYSRIKRFPKDRAAQEEKSKDASDMAISSSGSEDSEDEGPQNCASEGKKTK</sequence>
<dbReference type="Pfam" id="PF00487">
    <property type="entry name" value="FA_desaturase"/>
    <property type="match status" value="1"/>
</dbReference>
<dbReference type="PANTHER" id="PTHR12879">
    <property type="entry name" value="SPHINGOLIPID DELTA 4 DESATURASE/C-4 HYDROXYLASE PROTEIN DES2"/>
    <property type="match status" value="1"/>
</dbReference>
<evidence type="ECO:0000259" key="2">
    <source>
        <dbReference type="SMART" id="SM01269"/>
    </source>
</evidence>
<comment type="caution">
    <text evidence="3">The sequence shown here is derived from an EMBL/GenBank/DDBJ whole genome shotgun (WGS) entry which is preliminary data.</text>
</comment>
<keyword evidence="4" id="KW-1185">Reference proteome</keyword>
<proteinExistence type="predicted"/>
<dbReference type="PANTHER" id="PTHR12879:SF8">
    <property type="entry name" value="SPHINGOLIPID DELTA(4)-DESATURASE DES1"/>
    <property type="match status" value="1"/>
</dbReference>
<organism evidence="3 4">
    <name type="scientific">Seminavis robusta</name>
    <dbReference type="NCBI Taxonomy" id="568900"/>
    <lineage>
        <taxon>Eukaryota</taxon>
        <taxon>Sar</taxon>
        <taxon>Stramenopiles</taxon>
        <taxon>Ochrophyta</taxon>
        <taxon>Bacillariophyta</taxon>
        <taxon>Bacillariophyceae</taxon>
        <taxon>Bacillariophycidae</taxon>
        <taxon>Naviculales</taxon>
        <taxon>Naviculaceae</taxon>
        <taxon>Seminavis</taxon>
    </lineage>
</organism>
<feature type="region of interest" description="Disordered" evidence="1">
    <location>
        <begin position="322"/>
        <end position="368"/>
    </location>
</feature>
<accession>A0A9N8E586</accession>
<dbReference type="InterPro" id="IPR013866">
    <property type="entry name" value="Sphingolipid_d4-desaturase_N"/>
</dbReference>
<evidence type="ECO:0000313" key="4">
    <source>
        <dbReference type="Proteomes" id="UP001153069"/>
    </source>
</evidence>
<dbReference type="GO" id="GO:0042284">
    <property type="term" value="F:sphingolipid delta-4 desaturase activity"/>
    <property type="evidence" value="ECO:0007669"/>
    <property type="project" value="TreeGrafter"/>
</dbReference>
<dbReference type="InterPro" id="IPR005804">
    <property type="entry name" value="FA_desaturase_dom"/>
</dbReference>
<dbReference type="GO" id="GO:0016020">
    <property type="term" value="C:membrane"/>
    <property type="evidence" value="ECO:0007669"/>
    <property type="project" value="GOC"/>
</dbReference>
<protein>
    <submittedName>
        <fullName evidence="3">Sphingolipid delta(4)-desaturase DES1</fullName>
    </submittedName>
</protein>
<evidence type="ECO:0000256" key="1">
    <source>
        <dbReference type="SAM" id="MobiDB-lite"/>
    </source>
</evidence>
<name>A0A9N8E586_9STRA</name>
<feature type="domain" description="Sphingolipid delta4-desaturase N-terminal" evidence="2">
    <location>
        <begin position="16"/>
        <end position="54"/>
    </location>
</feature>
<feature type="compositionally biased region" description="Basic and acidic residues" evidence="1">
    <location>
        <begin position="325"/>
        <end position="340"/>
    </location>
</feature>
<reference evidence="3" key="1">
    <citation type="submission" date="2020-06" db="EMBL/GenBank/DDBJ databases">
        <authorList>
            <consortium name="Plant Systems Biology data submission"/>
        </authorList>
    </citation>
    <scope>NUCLEOTIDE SEQUENCE</scope>
    <source>
        <strain evidence="3">D6</strain>
    </source>
</reference>
<dbReference type="GO" id="GO:0046513">
    <property type="term" value="P:ceramide biosynthetic process"/>
    <property type="evidence" value="ECO:0007669"/>
    <property type="project" value="TreeGrafter"/>
</dbReference>
<dbReference type="EMBL" id="CAICTM010000529">
    <property type="protein sequence ID" value="CAB9512345.1"/>
    <property type="molecule type" value="Genomic_DNA"/>
</dbReference>
<evidence type="ECO:0000313" key="3">
    <source>
        <dbReference type="EMBL" id="CAB9512345.1"/>
    </source>
</evidence>
<dbReference type="SMART" id="SM01269">
    <property type="entry name" value="Lipid_DES"/>
    <property type="match status" value="1"/>
</dbReference>
<gene>
    <name evidence="3" type="ORF">SEMRO_530_G161300.1</name>
</gene>
<dbReference type="OrthoDB" id="200948at2759"/>